<feature type="transmembrane region" description="Helical" evidence="6">
    <location>
        <begin position="241"/>
        <end position="263"/>
    </location>
</feature>
<name>A0A7R8V2M0_HERIL</name>
<keyword evidence="4 6" id="KW-1133">Transmembrane helix</keyword>
<organism evidence="8 9">
    <name type="scientific">Hermetia illucens</name>
    <name type="common">Black soldier fly</name>
    <dbReference type="NCBI Taxonomy" id="343691"/>
    <lineage>
        <taxon>Eukaryota</taxon>
        <taxon>Metazoa</taxon>
        <taxon>Ecdysozoa</taxon>
        <taxon>Arthropoda</taxon>
        <taxon>Hexapoda</taxon>
        <taxon>Insecta</taxon>
        <taxon>Pterygota</taxon>
        <taxon>Neoptera</taxon>
        <taxon>Endopterygota</taxon>
        <taxon>Diptera</taxon>
        <taxon>Brachycera</taxon>
        <taxon>Stratiomyomorpha</taxon>
        <taxon>Stratiomyidae</taxon>
        <taxon>Hermetiinae</taxon>
        <taxon>Hermetia</taxon>
    </lineage>
</organism>
<protein>
    <recommendedName>
        <fullName evidence="7">Major facilitator superfamily (MFS) profile domain-containing protein</fullName>
    </recommendedName>
</protein>
<dbReference type="AlphaFoldDB" id="A0A7R8V2M0"/>
<dbReference type="SUPFAM" id="SSF103473">
    <property type="entry name" value="MFS general substrate transporter"/>
    <property type="match status" value="1"/>
</dbReference>
<evidence type="ECO:0000256" key="6">
    <source>
        <dbReference type="SAM" id="Phobius"/>
    </source>
</evidence>
<feature type="transmembrane region" description="Helical" evidence="6">
    <location>
        <begin position="184"/>
        <end position="201"/>
    </location>
</feature>
<proteinExistence type="predicted"/>
<dbReference type="InterPro" id="IPR020846">
    <property type="entry name" value="MFS_dom"/>
</dbReference>
<accession>A0A7R8V2M0</accession>
<keyword evidence="3 6" id="KW-0812">Transmembrane</keyword>
<dbReference type="InterPro" id="IPR036259">
    <property type="entry name" value="MFS_trans_sf"/>
</dbReference>
<evidence type="ECO:0000256" key="3">
    <source>
        <dbReference type="ARBA" id="ARBA00022692"/>
    </source>
</evidence>
<dbReference type="GO" id="GO:0031526">
    <property type="term" value="C:brush border membrane"/>
    <property type="evidence" value="ECO:0007669"/>
    <property type="project" value="TreeGrafter"/>
</dbReference>
<evidence type="ECO:0000256" key="1">
    <source>
        <dbReference type="ARBA" id="ARBA00004141"/>
    </source>
</evidence>
<dbReference type="FunFam" id="1.20.1250.20:FF:000223">
    <property type="entry name" value="Major facilitator superfamily domain-containing protein"/>
    <property type="match status" value="1"/>
</dbReference>
<dbReference type="PROSITE" id="PS50850">
    <property type="entry name" value="MFS"/>
    <property type="match status" value="1"/>
</dbReference>
<gene>
    <name evidence="8" type="ORF">HERILL_LOCUS13476</name>
</gene>
<dbReference type="InParanoid" id="A0A7R8V2M0"/>
<dbReference type="InterPro" id="IPR005829">
    <property type="entry name" value="Sugar_transporter_CS"/>
</dbReference>
<feature type="transmembrane region" description="Helical" evidence="6">
    <location>
        <begin position="341"/>
        <end position="360"/>
    </location>
</feature>
<evidence type="ECO:0000313" key="8">
    <source>
        <dbReference type="EMBL" id="CAD7091027.1"/>
    </source>
</evidence>
<dbReference type="PANTHER" id="PTHR23504">
    <property type="entry name" value="MAJOR FACILITATOR SUPERFAMILY DOMAIN-CONTAINING PROTEIN 10"/>
    <property type="match status" value="1"/>
</dbReference>
<keyword evidence="5 6" id="KW-0472">Membrane</keyword>
<dbReference type="Pfam" id="PF07690">
    <property type="entry name" value="MFS_1"/>
    <property type="match status" value="1"/>
</dbReference>
<dbReference type="InterPro" id="IPR011701">
    <property type="entry name" value="MFS"/>
</dbReference>
<evidence type="ECO:0000259" key="7">
    <source>
        <dbReference type="PROSITE" id="PS50850"/>
    </source>
</evidence>
<dbReference type="Gene3D" id="1.20.1250.20">
    <property type="entry name" value="MFS general substrate transporter like domains"/>
    <property type="match status" value="1"/>
</dbReference>
<reference evidence="8 9" key="1">
    <citation type="submission" date="2020-11" db="EMBL/GenBank/DDBJ databases">
        <authorList>
            <person name="Wallbank WR R."/>
            <person name="Pardo Diaz C."/>
            <person name="Kozak K."/>
            <person name="Martin S."/>
            <person name="Jiggins C."/>
            <person name="Moest M."/>
            <person name="Warren A I."/>
            <person name="Generalovic N T."/>
            <person name="Byers J.R.P. K."/>
            <person name="Montejo-Kovacevich G."/>
            <person name="Yen C E."/>
        </authorList>
    </citation>
    <scope>NUCLEOTIDE SEQUENCE [LARGE SCALE GENOMIC DNA]</scope>
</reference>
<keyword evidence="9" id="KW-1185">Reference proteome</keyword>
<feature type="transmembrane region" description="Helical" evidence="6">
    <location>
        <begin position="275"/>
        <end position="297"/>
    </location>
</feature>
<dbReference type="OrthoDB" id="196650at2759"/>
<dbReference type="CDD" id="cd17389">
    <property type="entry name" value="MFS_MFSD10"/>
    <property type="match status" value="1"/>
</dbReference>
<feature type="transmembrane region" description="Helical" evidence="6">
    <location>
        <begin position="90"/>
        <end position="112"/>
    </location>
</feature>
<keyword evidence="2" id="KW-0813">Transport</keyword>
<feature type="transmembrane region" description="Helical" evidence="6">
    <location>
        <begin position="433"/>
        <end position="455"/>
    </location>
</feature>
<dbReference type="GO" id="GO:0022857">
    <property type="term" value="F:transmembrane transporter activity"/>
    <property type="evidence" value="ECO:0007669"/>
    <property type="project" value="InterPro"/>
</dbReference>
<evidence type="ECO:0000256" key="2">
    <source>
        <dbReference type="ARBA" id="ARBA00022448"/>
    </source>
</evidence>
<dbReference type="PANTHER" id="PTHR23504:SF31">
    <property type="entry name" value="MAJOR FACILITATOR SUPERFAMILY DOMAIN-CONTAINING PROTEIN 10"/>
    <property type="match status" value="1"/>
</dbReference>
<feature type="domain" description="Major facilitator superfamily (MFS) profile" evidence="7">
    <location>
        <begin position="90"/>
        <end position="519"/>
    </location>
</feature>
<feature type="transmembrane region" description="Helical" evidence="6">
    <location>
        <begin position="410"/>
        <end position="427"/>
    </location>
</feature>
<dbReference type="FunCoup" id="A0A7R8V2M0">
    <property type="interactions" value="80"/>
</dbReference>
<sequence length="519" mass="56909">MCSGTLSILKLNTSIDGMLAMPPQVVNSTKELESTLREFCHILAMSGDSNEIFHRRTLSQVNGTVQYGKAETTKHGKLPEETNANRSNPIVYIVFISLLLDLLAFTMILPLFPSLLEYYRTNDKHGLYQSLSNSIKYFQQLVGAPDKYNSVLFGGFLGSMFSFLQFLTSPIVGGLSDVYGRKPMMLLCATGISLSYLLWAFSNNFALFVLARFVGGLSKGNISLSMAVITDVSNAKNRAKGMALVGIAFSLGFIIGPMIGAIFAMTSDKGSGSWFWLPAMFAMSLSVADLLFLVVCLKETLPKEKRASNIATSVAQAFDFINISSIFRFAAVKNVKQADVYILRHLGFIHFIYLFIYSGLEFTVTFLMYHKFDCTSIDQARMFLTTGVIMALLQGSVVRRLPPQLVKKSAVFGLYLIVPAFICVGLAKSLVLLYFGMILFAISTAFVVTCMTTIVSRYGQFDQKGTVLGIFRSLGALGRALGPVIGSMAFWSVGASTTYVFGGLMLLIPAILLNRLQTS</sequence>
<feature type="transmembrane region" description="Helical" evidence="6">
    <location>
        <begin position="380"/>
        <end position="398"/>
    </location>
</feature>
<feature type="transmembrane region" description="Helical" evidence="6">
    <location>
        <begin position="151"/>
        <end position="172"/>
    </location>
</feature>
<evidence type="ECO:0000256" key="4">
    <source>
        <dbReference type="ARBA" id="ARBA00022989"/>
    </source>
</evidence>
<evidence type="ECO:0000256" key="5">
    <source>
        <dbReference type="ARBA" id="ARBA00023136"/>
    </source>
</evidence>
<dbReference type="PROSITE" id="PS00216">
    <property type="entry name" value="SUGAR_TRANSPORT_1"/>
    <property type="match status" value="1"/>
</dbReference>
<comment type="subcellular location">
    <subcellularLocation>
        <location evidence="1">Membrane</location>
        <topology evidence="1">Multi-pass membrane protein</topology>
    </subcellularLocation>
</comment>
<dbReference type="EMBL" id="LR899013">
    <property type="protein sequence ID" value="CAD7091027.1"/>
    <property type="molecule type" value="Genomic_DNA"/>
</dbReference>
<feature type="transmembrane region" description="Helical" evidence="6">
    <location>
        <begin position="207"/>
        <end position="229"/>
    </location>
</feature>
<dbReference type="Proteomes" id="UP000594454">
    <property type="component" value="Chromosome 5"/>
</dbReference>
<evidence type="ECO:0000313" key="9">
    <source>
        <dbReference type="Proteomes" id="UP000594454"/>
    </source>
</evidence>
<feature type="transmembrane region" description="Helical" evidence="6">
    <location>
        <begin position="499"/>
        <end position="516"/>
    </location>
</feature>